<dbReference type="PANTHER" id="PTHR46730:SF1">
    <property type="entry name" value="PLAT DOMAIN-CONTAINING PROTEIN"/>
    <property type="match status" value="1"/>
</dbReference>
<dbReference type="GO" id="GO:0006816">
    <property type="term" value="P:calcium ion transport"/>
    <property type="evidence" value="ECO:0007669"/>
    <property type="project" value="TreeGrafter"/>
</dbReference>
<feature type="domain" description="PKD" evidence="6">
    <location>
        <begin position="1174"/>
        <end position="1230"/>
    </location>
</feature>
<feature type="domain" description="PKD" evidence="6">
    <location>
        <begin position="905"/>
        <end position="958"/>
    </location>
</feature>
<evidence type="ECO:0000313" key="7">
    <source>
        <dbReference type="EMBL" id="MBK9980808.1"/>
    </source>
</evidence>
<keyword evidence="2" id="KW-0812">Transmembrane</keyword>
<feature type="domain" description="PKD" evidence="6">
    <location>
        <begin position="117"/>
        <end position="171"/>
    </location>
</feature>
<keyword evidence="5" id="KW-0472">Membrane</keyword>
<feature type="domain" description="PKD" evidence="6">
    <location>
        <begin position="770"/>
        <end position="818"/>
    </location>
</feature>
<evidence type="ECO:0000256" key="5">
    <source>
        <dbReference type="ARBA" id="ARBA00023136"/>
    </source>
</evidence>
<evidence type="ECO:0000313" key="8">
    <source>
        <dbReference type="Proteomes" id="UP000808337"/>
    </source>
</evidence>
<dbReference type="InterPro" id="IPR000601">
    <property type="entry name" value="PKD_dom"/>
</dbReference>
<comment type="subcellular location">
    <subcellularLocation>
        <location evidence="1">Membrane</location>
        <topology evidence="1">Multi-pass membrane protein</topology>
    </subcellularLocation>
</comment>
<feature type="domain" description="PKD" evidence="6">
    <location>
        <begin position="1344"/>
        <end position="1380"/>
    </location>
</feature>
<dbReference type="GO" id="GO:0005261">
    <property type="term" value="F:monoatomic cation channel activity"/>
    <property type="evidence" value="ECO:0007669"/>
    <property type="project" value="TreeGrafter"/>
</dbReference>
<evidence type="ECO:0000256" key="2">
    <source>
        <dbReference type="ARBA" id="ARBA00022692"/>
    </source>
</evidence>
<dbReference type="InterPro" id="IPR035986">
    <property type="entry name" value="PKD_dom_sf"/>
</dbReference>
<sequence>MNVGFSSSGGNNPCEGEEFVLTNTSPNVFTYYVIFWEPNITDTIWDQSAGRHRYHIPDSLLCLPNHFYNICFKGVLVCDTSISCHSGSYTLNIRPRPKAILNLLPQYCISSPVAMNESSCNATGYSWTFGDGNTSTQSDPLHTYSTPGMYNIRLIVTNGCGADTAFASIVVVGNPIASVNWTPADDTVCVDQVFAFNDVTSTFGVTTWNIIPNDTSKWMFTDTLMNFNSNNIQVKFKEVGTYTVSLKAVNACGMNNWTQDIVVLDGPTLNLNPGPTLCITNATYNPIINYTGQNQIQSYLWTFSGGTPATSTLPHPTNITFSTPGIHNVSLTIQSECGPSTVSTTVTVNALPIITLPIVPSVYCSGSMPDTLHALPPGGMWTGPGIISDSIFNPGVVLPNATYTLTYSAMNGTCTASSNLSVTVVSSVIVTVQDTALCEDSSPVLLIANPSGGIWSGPGIVNSNGLFNPDTSGVGLFHPTYAYMDVNGCNVLTEANVDVQAFPTLTLLDTSLLCDVNAVSNLSDILQLSVSPTGGNLIWTVNGLPSNGTINGMGLSGFQHIYVTYESGPCSVSDSAIIEIIAPPVLQISGDTILCIQDSVFQLQSNLTGNWSGPGVNTNTGLINLYQAGVGAHIYKFVFQPGTSCERKDSLQVTINDPGISLNAGPDVSLCQGQSTTYTFSGFTPAGGVWTGTALTDSITGIIDLLSLQPDSTYTYFYCVKDMTPGACRACDRVELIIHSLPDASIFLNGITCINTSFTLSPDTCDVNSSYAWNLGDGNLFSDCMVSHAFSMGGDFVISLNVISQYGCVNSDSLPVHVASPPIGSFDLVTDEGCAPFPINIINTSSGEIVNQLWLIAGDSISGPDPGLLTLGGFPDDSLVIIELQVSNGCAVVSDFDTALIHPYPIVDFGINVDEGCSPVIIDFGNATVGNPDTWQWDLGDGTFSTDSVPPSHTYTSPHDSTSLFTIQLLASNVCGMDTQSQVLTVYPPDVTAFIQIDTTTGCQPLTVTAHSISTPGATIGWQVINPDGQVTGSTASDPVFILDTPGLHTIILTASRCGSDFDTAYINVLPAPYVNFTVDPVLCQDAVITFQNLSTDVTGVIWDFGDGNQSTLFSPVHSYDTPGNYLVSLSASSLINGCPFTFTQNLDIHPKPIVVIDNNPFNGCPPYAVSFINTGPQNLTYVWNFHDGTPVDNNYSPQHTFTQSGNFQVEAFAFSPFGCYSETTVISVTTFPVPVSDFMIVDQLYCERYDTISPANLSSGANSFYWTVNGSIFAIDTLRYLPDTSGTYQISLVAENNFGCRDTFMNTINVSASPVSIFMADQTSGCAPLSVDFNNLSTASTQYLWDFGDGNTSLDPLPSHIFPDSGTFNITLTAINIDGCPDDTSNSIIQVYPLPVASFDITKSNDCGVPVDVTFNNTSAGGVDYSWQFGDGNNSDLNNPTNTYVSAGDYVTTLIVNTIHFCKDTSNLPVSIYEQPLADFTLNEQLYCQDQPIEIINQSLHTNEYNWFLNDQFFSKDPDPVIHISDPGIYALTLIAIYNDYCQDTLTLDPGIYVYQLPTADFTYIANQDPGILGDIQFQNLSTLFDRDFWDFGDSTSSLELDPLHEYDINRPVQVILYAFNDNGGAFTCIDTSIQDVSPEWLTTFFAPNAFSPDHGEGLVRVFKPVGIGLASYDISVYSPWGQRVWHSTAIEEQHPSESWNGRLDNTGEDLPQGAFTWLAKVVFVNGDSRVYRGEVTVLR</sequence>
<feature type="domain" description="PKD" evidence="6">
    <location>
        <begin position="1591"/>
        <end position="1629"/>
    </location>
</feature>
<feature type="domain" description="PKD" evidence="6">
    <location>
        <begin position="1395"/>
        <end position="1458"/>
    </location>
</feature>
<dbReference type="SMART" id="SM00089">
    <property type="entry name" value="PKD"/>
    <property type="match status" value="8"/>
</dbReference>
<dbReference type="PROSITE" id="PS50093">
    <property type="entry name" value="PKD"/>
    <property type="match status" value="9"/>
</dbReference>
<keyword evidence="4" id="KW-1133">Transmembrane helix</keyword>
<evidence type="ECO:0000256" key="4">
    <source>
        <dbReference type="ARBA" id="ARBA00022989"/>
    </source>
</evidence>
<dbReference type="Pfam" id="PF00801">
    <property type="entry name" value="PKD"/>
    <property type="match status" value="2"/>
</dbReference>
<dbReference type="InterPro" id="IPR013783">
    <property type="entry name" value="Ig-like_fold"/>
</dbReference>
<feature type="domain" description="PKD" evidence="6">
    <location>
        <begin position="291"/>
        <end position="348"/>
    </location>
</feature>
<accession>A0A9D7SPS3</accession>
<dbReference type="CDD" id="cd00146">
    <property type="entry name" value="PKD"/>
    <property type="match status" value="7"/>
</dbReference>
<comment type="caution">
    <text evidence="7">The sequence shown here is derived from an EMBL/GenBank/DDBJ whole genome shotgun (WGS) entry which is preliminary data.</text>
</comment>
<reference evidence="7 8" key="1">
    <citation type="submission" date="2020-10" db="EMBL/GenBank/DDBJ databases">
        <title>Connecting structure to function with the recovery of over 1000 high-quality activated sludge metagenome-assembled genomes encoding full-length rRNA genes using long-read sequencing.</title>
        <authorList>
            <person name="Singleton C.M."/>
            <person name="Petriglieri F."/>
            <person name="Kristensen J.M."/>
            <person name="Kirkegaard R.H."/>
            <person name="Michaelsen T.Y."/>
            <person name="Andersen M.H."/>
            <person name="Karst S.M."/>
            <person name="Dueholm M.S."/>
            <person name="Nielsen P.H."/>
            <person name="Albertsen M."/>
        </authorList>
    </citation>
    <scope>NUCLEOTIDE SEQUENCE [LARGE SCALE GENOMIC DNA]</scope>
    <source>
        <strain evidence="7">Ribe_18-Q3-R11-54_MAXAC.273</strain>
    </source>
</reference>
<dbReference type="Proteomes" id="UP000808337">
    <property type="component" value="Unassembled WGS sequence"/>
</dbReference>
<organism evidence="7 8">
    <name type="scientific">Candidatus Opimibacter skivensis</name>
    <dbReference type="NCBI Taxonomy" id="2982028"/>
    <lineage>
        <taxon>Bacteria</taxon>
        <taxon>Pseudomonadati</taxon>
        <taxon>Bacteroidota</taxon>
        <taxon>Saprospiria</taxon>
        <taxon>Saprospirales</taxon>
        <taxon>Saprospiraceae</taxon>
        <taxon>Candidatus Opimibacter</taxon>
    </lineage>
</organism>
<dbReference type="InterPro" id="IPR022409">
    <property type="entry name" value="PKD/Chitinase_dom"/>
</dbReference>
<evidence type="ECO:0000259" key="6">
    <source>
        <dbReference type="PROSITE" id="PS50093"/>
    </source>
</evidence>
<dbReference type="PANTHER" id="PTHR46730">
    <property type="entry name" value="POLYCYSTIN-1"/>
    <property type="match status" value="1"/>
</dbReference>
<protein>
    <submittedName>
        <fullName evidence="7">PKD domain-containing protein</fullName>
    </submittedName>
</protein>
<evidence type="ECO:0000256" key="1">
    <source>
        <dbReference type="ARBA" id="ARBA00004141"/>
    </source>
</evidence>
<name>A0A9D7SPS3_9BACT</name>
<dbReference type="SUPFAM" id="SSF49299">
    <property type="entry name" value="PKD domain"/>
    <property type="match status" value="11"/>
</dbReference>
<evidence type="ECO:0000256" key="3">
    <source>
        <dbReference type="ARBA" id="ARBA00022737"/>
    </source>
</evidence>
<dbReference type="EMBL" id="JADKGY010000001">
    <property type="protein sequence ID" value="MBK9980808.1"/>
    <property type="molecule type" value="Genomic_DNA"/>
</dbReference>
<dbReference type="Gene3D" id="2.60.40.10">
    <property type="entry name" value="Immunoglobulins"/>
    <property type="match status" value="12"/>
</dbReference>
<keyword evidence="3" id="KW-0677">Repeat</keyword>
<dbReference type="GO" id="GO:0005886">
    <property type="term" value="C:plasma membrane"/>
    <property type="evidence" value="ECO:0007669"/>
    <property type="project" value="TreeGrafter"/>
</dbReference>
<dbReference type="Pfam" id="PF18911">
    <property type="entry name" value="PKD_4"/>
    <property type="match status" value="4"/>
</dbReference>
<proteinExistence type="predicted"/>
<gene>
    <name evidence="7" type="ORF">IPP15_00025</name>
</gene>
<feature type="domain" description="PKD" evidence="6">
    <location>
        <begin position="1103"/>
        <end position="1134"/>
    </location>
</feature>